<proteinExistence type="inferred from homology"/>
<evidence type="ECO:0000256" key="4">
    <source>
        <dbReference type="RuleBase" id="RU361279"/>
    </source>
</evidence>
<gene>
    <name evidence="5" type="ORF">J9317_13035</name>
</gene>
<dbReference type="PANTHER" id="PTHR23407">
    <property type="entry name" value="ATPASE INHIBITOR/5-FORMYLTETRAHYDROFOLATE CYCLO-LIGASE"/>
    <property type="match status" value="1"/>
</dbReference>
<dbReference type="NCBIfam" id="TIGR02727">
    <property type="entry name" value="MTHFS_bact"/>
    <property type="match status" value="1"/>
</dbReference>
<dbReference type="EC" id="6.3.3.2" evidence="4"/>
<evidence type="ECO:0000313" key="6">
    <source>
        <dbReference type="Proteomes" id="UP000682403"/>
    </source>
</evidence>
<dbReference type="InterPro" id="IPR002698">
    <property type="entry name" value="FTHF_cligase"/>
</dbReference>
<organism evidence="5 6">
    <name type="scientific">Metabacillus flavus</name>
    <dbReference type="NCBI Taxonomy" id="2823519"/>
    <lineage>
        <taxon>Bacteria</taxon>
        <taxon>Bacillati</taxon>
        <taxon>Bacillota</taxon>
        <taxon>Bacilli</taxon>
        <taxon>Bacillales</taxon>
        <taxon>Bacillaceae</taxon>
        <taxon>Metabacillus</taxon>
    </lineage>
</organism>
<comment type="caution">
    <text evidence="5">The sequence shown here is derived from an EMBL/GenBank/DDBJ whole genome shotgun (WGS) entry which is preliminary data.</text>
</comment>
<dbReference type="Proteomes" id="UP000682403">
    <property type="component" value="Unassembled WGS sequence"/>
</dbReference>
<dbReference type="InterPro" id="IPR024185">
    <property type="entry name" value="FTHF_cligase-like_sf"/>
</dbReference>
<dbReference type="SUPFAM" id="SSF100950">
    <property type="entry name" value="NagB/RpiA/CoA transferase-like"/>
    <property type="match status" value="1"/>
</dbReference>
<keyword evidence="5" id="KW-0436">Ligase</keyword>
<reference evidence="5 6" key="1">
    <citation type="submission" date="2021-04" db="EMBL/GenBank/DDBJ databases">
        <title>Metabacillus sp. strain KIGAM252 whole genome sequence.</title>
        <authorList>
            <person name="Seo M.-J."/>
            <person name="Cho E.-S."/>
            <person name="Hwang C.Y."/>
            <person name="Yoon D.J."/>
        </authorList>
    </citation>
    <scope>NUCLEOTIDE SEQUENCE [LARGE SCALE GENOMIC DNA]</scope>
    <source>
        <strain evidence="5 6">KIGAM252</strain>
    </source>
</reference>
<evidence type="ECO:0000256" key="1">
    <source>
        <dbReference type="ARBA" id="ARBA00010638"/>
    </source>
</evidence>
<dbReference type="Pfam" id="PF01812">
    <property type="entry name" value="5-FTHF_cyc-lig"/>
    <property type="match status" value="1"/>
</dbReference>
<dbReference type="GO" id="GO:0030272">
    <property type="term" value="F:5-formyltetrahydrofolate cyclo-ligase activity"/>
    <property type="evidence" value="ECO:0007669"/>
    <property type="project" value="UniProtKB-EC"/>
</dbReference>
<comment type="catalytic activity">
    <reaction evidence="4">
        <text>(6S)-5-formyl-5,6,7,8-tetrahydrofolate + ATP = (6R)-5,10-methenyltetrahydrofolate + ADP + phosphate</text>
        <dbReference type="Rhea" id="RHEA:10488"/>
        <dbReference type="ChEBI" id="CHEBI:30616"/>
        <dbReference type="ChEBI" id="CHEBI:43474"/>
        <dbReference type="ChEBI" id="CHEBI:57455"/>
        <dbReference type="ChEBI" id="CHEBI:57457"/>
        <dbReference type="ChEBI" id="CHEBI:456216"/>
        <dbReference type="EC" id="6.3.3.2"/>
    </reaction>
</comment>
<evidence type="ECO:0000256" key="3">
    <source>
        <dbReference type="ARBA" id="ARBA00022840"/>
    </source>
</evidence>
<keyword evidence="4" id="KW-0479">Metal-binding</keyword>
<keyword evidence="6" id="KW-1185">Reference proteome</keyword>
<keyword evidence="4" id="KW-0460">Magnesium</keyword>
<dbReference type="PIRSF" id="PIRSF006806">
    <property type="entry name" value="FTHF_cligase"/>
    <property type="match status" value="1"/>
</dbReference>
<dbReference type="PANTHER" id="PTHR23407:SF1">
    <property type="entry name" value="5-FORMYLTETRAHYDROFOLATE CYCLO-LIGASE"/>
    <property type="match status" value="1"/>
</dbReference>
<protein>
    <recommendedName>
        <fullName evidence="4">5-formyltetrahydrofolate cyclo-ligase</fullName>
        <ecNumber evidence="4">6.3.3.2</ecNumber>
    </recommendedName>
</protein>
<evidence type="ECO:0000256" key="2">
    <source>
        <dbReference type="ARBA" id="ARBA00022741"/>
    </source>
</evidence>
<sequence>MKKTSLREQMKIKLQKMDDVQYNEYSLLIEQQFLTSPLWKNARTIGLTISQNREANTRSIIEKGWKEGKRIAVPKCFPASKEMEFRVITSFNQLETVYYGLQEPIPSMTDPVDKCDIEMLAVPGLCFDSRGYRIGYGGGYYDRYLQNFTGHTVSLAFSCQVLPLVPSENFDVPVQRIITEKEVLHCRE</sequence>
<dbReference type="Gene3D" id="3.40.50.10420">
    <property type="entry name" value="NagB/RpiA/CoA transferase-like"/>
    <property type="match status" value="1"/>
</dbReference>
<comment type="similarity">
    <text evidence="1 4">Belongs to the 5-formyltetrahydrofolate cyclo-ligase family.</text>
</comment>
<evidence type="ECO:0000313" key="5">
    <source>
        <dbReference type="EMBL" id="MBS2969690.1"/>
    </source>
</evidence>
<keyword evidence="3 4" id="KW-0067">ATP-binding</keyword>
<comment type="cofactor">
    <cofactor evidence="4">
        <name>Mg(2+)</name>
        <dbReference type="ChEBI" id="CHEBI:18420"/>
    </cofactor>
</comment>
<accession>A0ABS5LG27</accession>
<name>A0ABS5LG27_9BACI</name>
<dbReference type="RefSeq" id="WP_211559255.1">
    <property type="nucleotide sequence ID" value="NZ_JAGVRK010000001.1"/>
</dbReference>
<dbReference type="EMBL" id="JAGVRK010000001">
    <property type="protein sequence ID" value="MBS2969690.1"/>
    <property type="molecule type" value="Genomic_DNA"/>
</dbReference>
<keyword evidence="2 4" id="KW-0547">Nucleotide-binding</keyword>
<dbReference type="InterPro" id="IPR037171">
    <property type="entry name" value="NagB/RpiA_transferase-like"/>
</dbReference>